<feature type="compositionally biased region" description="Basic and acidic residues" evidence="1">
    <location>
        <begin position="175"/>
        <end position="191"/>
    </location>
</feature>
<organism evidence="2 3">
    <name type="scientific">Drosophila busckii</name>
    <name type="common">Fruit fly</name>
    <dbReference type="NCBI Taxonomy" id="30019"/>
    <lineage>
        <taxon>Eukaryota</taxon>
        <taxon>Metazoa</taxon>
        <taxon>Ecdysozoa</taxon>
        <taxon>Arthropoda</taxon>
        <taxon>Hexapoda</taxon>
        <taxon>Insecta</taxon>
        <taxon>Pterygota</taxon>
        <taxon>Neoptera</taxon>
        <taxon>Endopterygota</taxon>
        <taxon>Diptera</taxon>
        <taxon>Brachycera</taxon>
        <taxon>Muscomorpha</taxon>
        <taxon>Ephydroidea</taxon>
        <taxon>Drosophilidae</taxon>
        <taxon>Drosophila</taxon>
    </lineage>
</organism>
<dbReference type="OrthoDB" id="6247875at2759"/>
<feature type="compositionally biased region" description="Polar residues" evidence="1">
    <location>
        <begin position="201"/>
        <end position="212"/>
    </location>
</feature>
<feature type="region of interest" description="Disordered" evidence="1">
    <location>
        <begin position="148"/>
        <end position="248"/>
    </location>
</feature>
<dbReference type="STRING" id="30019.A0A0M4EGD8"/>
<evidence type="ECO:0000313" key="2">
    <source>
        <dbReference type="EMBL" id="ALC45184.1"/>
    </source>
</evidence>
<dbReference type="OMA" id="PRNRMRG"/>
<reference evidence="2 3" key="1">
    <citation type="submission" date="2015-08" db="EMBL/GenBank/DDBJ databases">
        <title>Ancestral chromatin configuration constrains chromatin evolution on differentiating sex chromosomes in Drosophila.</title>
        <authorList>
            <person name="Zhou Q."/>
            <person name="Bachtrog D."/>
        </authorList>
    </citation>
    <scope>NUCLEOTIDE SEQUENCE [LARGE SCALE GENOMIC DNA]</scope>
    <source>
        <tissue evidence="2">Whole larvae</tissue>
    </source>
</reference>
<feature type="compositionally biased region" description="Low complexity" evidence="1">
    <location>
        <begin position="376"/>
        <end position="389"/>
    </location>
</feature>
<feature type="region of interest" description="Disordered" evidence="1">
    <location>
        <begin position="336"/>
        <end position="460"/>
    </location>
</feature>
<keyword evidence="3" id="KW-1185">Reference proteome</keyword>
<feature type="region of interest" description="Disordered" evidence="1">
    <location>
        <begin position="283"/>
        <end position="306"/>
    </location>
</feature>
<accession>A0A0M4EGD8</accession>
<sequence length="589" mass="64658">MSDRYSSYYEHLHPAQAQAAMSSYAAAGYRGGYASAYNPYGYGYAGATAGAGAYMPNYYRYAPYASPHYSQPTHHAHPHPHHHAGMFTPAGQQLIPSSVLHYPPRPPVPYAHTHNAYQQASNSYEPPAPAPYSAAAYGRSFGAYQSATPTHYAPTGRAATPAPNRTVLPPNYLESLRHEEPHSHTTPKLEEPANEADTEAGSPTQRLTTSPPMISATGTDSDDISATAATPTPTATSASPATPTHPIVNDIDKTETAAAEAAASEEQQPEINLAQATTATPQDIHVAEQQQQQQQQQQEQQQHSLAATNQIKDDAAVESEQEQQQQQLTATIAASISHNWSPTPTSRRSRTPPAPQNSPVGYGLTPHSVPPALAPLLQQQQEQLQQQQQSTYTSSKRHASAKNRNNNNSINNNSSSSSRNCNSSHNNNRIIECDLIPSKKSKRKTNKRPAGSEPIEAMESTVREQIRQAFGSTEIGRFSERFLQTPESLVERQAEDYAGSYYDCNNMMPTPTPNLNVMPSVGHSYAAGAGGMQGYWPYEEQYYNQHMSRQRMRGQGYPYVPDYAAYERYGYAAYNASRSRYNEIRCNGY</sequence>
<protein>
    <submittedName>
        <fullName evidence="2">CG42337</fullName>
    </submittedName>
</protein>
<feature type="compositionally biased region" description="Low complexity" evidence="1">
    <location>
        <begin position="403"/>
        <end position="430"/>
    </location>
</feature>
<feature type="compositionally biased region" description="Low complexity" evidence="1">
    <location>
        <begin position="214"/>
        <end position="247"/>
    </location>
</feature>
<dbReference type="EMBL" id="CP012525">
    <property type="protein sequence ID" value="ALC45184.1"/>
    <property type="molecule type" value="Genomic_DNA"/>
</dbReference>
<gene>
    <name evidence="2" type="ORF">Dbus_chr3Lg2350</name>
</gene>
<evidence type="ECO:0000313" key="3">
    <source>
        <dbReference type="Proteomes" id="UP000494163"/>
    </source>
</evidence>
<proteinExistence type="predicted"/>
<dbReference type="Proteomes" id="UP000494163">
    <property type="component" value="Chromosome 3L"/>
</dbReference>
<name>A0A0M4EGD8_DROBS</name>
<feature type="compositionally biased region" description="Low complexity" evidence="1">
    <location>
        <begin position="288"/>
        <end position="302"/>
    </location>
</feature>
<evidence type="ECO:0000256" key="1">
    <source>
        <dbReference type="SAM" id="MobiDB-lite"/>
    </source>
</evidence>
<dbReference type="AlphaFoldDB" id="A0A0M4EGD8"/>